<evidence type="ECO:0000259" key="1">
    <source>
        <dbReference type="PROSITE" id="PS51750"/>
    </source>
</evidence>
<dbReference type="Pfam" id="PF03374">
    <property type="entry name" value="ANT"/>
    <property type="match status" value="1"/>
</dbReference>
<evidence type="ECO:0000313" key="2">
    <source>
        <dbReference type="EMBL" id="HJF88093.1"/>
    </source>
</evidence>
<dbReference type="Proteomes" id="UP000747013">
    <property type="component" value="Unassembled WGS sequence"/>
</dbReference>
<name>A0A921LAR5_9LACO</name>
<reference evidence="2" key="1">
    <citation type="journal article" date="2021" name="PeerJ">
        <title>Extensive microbial diversity within the chicken gut microbiome revealed by metagenomics and culture.</title>
        <authorList>
            <person name="Gilroy R."/>
            <person name="Ravi A."/>
            <person name="Getino M."/>
            <person name="Pursley I."/>
            <person name="Horton D.L."/>
            <person name="Alikhan N.F."/>
            <person name="Baker D."/>
            <person name="Gharbi K."/>
            <person name="Hall N."/>
            <person name="Watson M."/>
            <person name="Adriaenssens E.M."/>
            <person name="Foster-Nyarko E."/>
            <person name="Jarju S."/>
            <person name="Secka A."/>
            <person name="Antonio M."/>
            <person name="Oren A."/>
            <person name="Chaudhuri R.R."/>
            <person name="La Ragione R."/>
            <person name="Hildebrand F."/>
            <person name="Pallen M.J."/>
        </authorList>
    </citation>
    <scope>NUCLEOTIDE SEQUENCE</scope>
    <source>
        <strain evidence="2">7886</strain>
    </source>
</reference>
<comment type="caution">
    <text evidence="2">The sequence shown here is derived from an EMBL/GenBank/DDBJ whole genome shotgun (WGS) entry which is preliminary data.</text>
</comment>
<feature type="domain" description="Bro-N" evidence="1">
    <location>
        <begin position="1"/>
        <end position="107"/>
    </location>
</feature>
<dbReference type="SMART" id="SM01040">
    <property type="entry name" value="Bro-N"/>
    <property type="match status" value="1"/>
</dbReference>
<dbReference type="InterPro" id="IPR005039">
    <property type="entry name" value="Ant_C"/>
</dbReference>
<dbReference type="GO" id="GO:0003677">
    <property type="term" value="F:DNA binding"/>
    <property type="evidence" value="ECO:0007669"/>
    <property type="project" value="InterPro"/>
</dbReference>
<protein>
    <submittedName>
        <fullName evidence="2">Phage antirepressor KilAC domain-containing protein</fullName>
    </submittedName>
</protein>
<dbReference type="EMBL" id="DYWC01000275">
    <property type="protein sequence ID" value="HJF88093.1"/>
    <property type="molecule type" value="Genomic_DNA"/>
</dbReference>
<reference evidence="2" key="2">
    <citation type="submission" date="2021-09" db="EMBL/GenBank/DDBJ databases">
        <authorList>
            <person name="Gilroy R."/>
        </authorList>
    </citation>
    <scope>NUCLEOTIDE SEQUENCE</scope>
    <source>
        <strain evidence="2">7886</strain>
    </source>
</reference>
<proteinExistence type="predicted"/>
<accession>A0A921LAR5</accession>
<dbReference type="Pfam" id="PF02498">
    <property type="entry name" value="Bro-N"/>
    <property type="match status" value="1"/>
</dbReference>
<dbReference type="AlphaFoldDB" id="A0A921LAR5"/>
<evidence type="ECO:0000313" key="3">
    <source>
        <dbReference type="Proteomes" id="UP000747013"/>
    </source>
</evidence>
<dbReference type="InterPro" id="IPR003497">
    <property type="entry name" value="BRO_N_domain"/>
</dbReference>
<gene>
    <name evidence="2" type="ORF">K8V88_11725</name>
</gene>
<sequence>MNNLQHFKKGNIDLPIKVKENGEVEFDAEKAAIGLGIISESKGYINVRWSRINNYLNSATCGRKISKGDFITEPQFYKLAIRANNETAEKFQDWVTEEVLPSIRKHGAYMTSEKIEEALTNPDTIIRLATDLKAERENRLIAEKKIEEDKPKISYYDQILSNKSLCTITAIAKDYGMSGSAMNKKLHELKVQFPQSGMWFLYSKHQHKGWTHSETHMIPKDDGTEKAVMNTKWTQKGRLGIYKILKDNGILPLIEQEGAENAV</sequence>
<dbReference type="PROSITE" id="PS51750">
    <property type="entry name" value="BRO_N"/>
    <property type="match status" value="1"/>
</dbReference>
<organism evidence="2 3">
    <name type="scientific">Companilactobacillus farciminis</name>
    <dbReference type="NCBI Taxonomy" id="1612"/>
    <lineage>
        <taxon>Bacteria</taxon>
        <taxon>Bacillati</taxon>
        <taxon>Bacillota</taxon>
        <taxon>Bacilli</taxon>
        <taxon>Lactobacillales</taxon>
        <taxon>Lactobacillaceae</taxon>
        <taxon>Companilactobacillus</taxon>
    </lineage>
</organism>